<dbReference type="EMBL" id="FOMR01000014">
    <property type="protein sequence ID" value="SFE37128.1"/>
    <property type="molecule type" value="Genomic_DNA"/>
</dbReference>
<sequence>MNKQRKEPINYPKIWIAFGILLALITPWYFPGSFDDIFIFGLPLWAIIIIIASLMLSATLSYVIKHFWMIEEEKEEIKGKE</sequence>
<keyword evidence="1" id="KW-0812">Transmembrane</keyword>
<keyword evidence="1" id="KW-1133">Transmembrane helix</keyword>
<feature type="transmembrane region" description="Helical" evidence="1">
    <location>
        <begin position="12"/>
        <end position="30"/>
    </location>
</feature>
<evidence type="ECO:0000313" key="3">
    <source>
        <dbReference type="Proteomes" id="UP000199474"/>
    </source>
</evidence>
<evidence type="ECO:0000256" key="1">
    <source>
        <dbReference type="SAM" id="Phobius"/>
    </source>
</evidence>
<accession>A0A1I2A0J2</accession>
<dbReference type="RefSeq" id="WP_090087085.1">
    <property type="nucleotide sequence ID" value="NZ_FOMR01000014.1"/>
</dbReference>
<keyword evidence="1" id="KW-0472">Membrane</keyword>
<protein>
    <submittedName>
        <fullName evidence="2">Uncharacterized protein</fullName>
    </submittedName>
</protein>
<evidence type="ECO:0000313" key="2">
    <source>
        <dbReference type="EMBL" id="SFE37128.1"/>
    </source>
</evidence>
<name>A0A1I2A0J2_9BACI</name>
<organism evidence="2 3">
    <name type="scientific">Lentibacillus persicus</name>
    <dbReference type="NCBI Taxonomy" id="640948"/>
    <lineage>
        <taxon>Bacteria</taxon>
        <taxon>Bacillati</taxon>
        <taxon>Bacillota</taxon>
        <taxon>Bacilli</taxon>
        <taxon>Bacillales</taxon>
        <taxon>Bacillaceae</taxon>
        <taxon>Lentibacillus</taxon>
    </lineage>
</organism>
<reference evidence="3" key="1">
    <citation type="submission" date="2016-10" db="EMBL/GenBank/DDBJ databases">
        <authorList>
            <person name="Varghese N."/>
            <person name="Submissions S."/>
        </authorList>
    </citation>
    <scope>NUCLEOTIDE SEQUENCE [LARGE SCALE GENOMIC DNA]</scope>
    <source>
        <strain evidence="3">DSM 22530</strain>
    </source>
</reference>
<dbReference type="AlphaFoldDB" id="A0A1I2A0J2"/>
<dbReference type="Proteomes" id="UP000199474">
    <property type="component" value="Unassembled WGS sequence"/>
</dbReference>
<dbReference type="STRING" id="640948.SAMN05216238_1143"/>
<feature type="transmembrane region" description="Helical" evidence="1">
    <location>
        <begin position="42"/>
        <end position="64"/>
    </location>
</feature>
<gene>
    <name evidence="2" type="ORF">SAMN05216238_1143</name>
</gene>
<keyword evidence="3" id="KW-1185">Reference proteome</keyword>
<dbReference type="OrthoDB" id="2112928at2"/>
<proteinExistence type="predicted"/>